<comment type="caution">
    <text evidence="2">The sequence shown here is derived from an EMBL/GenBank/DDBJ whole genome shotgun (WGS) entry which is preliminary data.</text>
</comment>
<evidence type="ECO:0000313" key="2">
    <source>
        <dbReference type="EMBL" id="HIH69485.1"/>
    </source>
</evidence>
<dbReference type="Gene3D" id="2.160.20.10">
    <property type="entry name" value="Single-stranded right-handed beta-helix, Pectin lyase-like"/>
    <property type="match status" value="1"/>
</dbReference>
<dbReference type="AlphaFoldDB" id="A0A832VZM3"/>
<gene>
    <name evidence="2" type="ORF">HA299_02520</name>
</gene>
<organism evidence="2 3">
    <name type="scientific">Methermicoccus shengliensis</name>
    <dbReference type="NCBI Taxonomy" id="660064"/>
    <lineage>
        <taxon>Archaea</taxon>
        <taxon>Methanobacteriati</taxon>
        <taxon>Methanobacteriota</taxon>
        <taxon>Stenosarchaea group</taxon>
        <taxon>Methanomicrobia</taxon>
        <taxon>Methanosarcinales</taxon>
        <taxon>Methermicoccaceae</taxon>
        <taxon>Methermicoccus</taxon>
    </lineage>
</organism>
<dbReference type="InterPro" id="IPR007742">
    <property type="entry name" value="NosD_dom"/>
</dbReference>
<accession>A0A832VZM3</accession>
<feature type="domain" description="Periplasmic copper-binding protein NosD beta helix" evidence="1">
    <location>
        <begin position="2"/>
        <end position="83"/>
    </location>
</feature>
<proteinExistence type="predicted"/>
<name>A0A832VZM3_9EURY</name>
<protein>
    <recommendedName>
        <fullName evidence="1">Periplasmic copper-binding protein NosD beta helix domain-containing protein</fullName>
    </recommendedName>
</protein>
<evidence type="ECO:0000259" key="1">
    <source>
        <dbReference type="Pfam" id="PF05048"/>
    </source>
</evidence>
<dbReference type="InterPro" id="IPR012334">
    <property type="entry name" value="Pectin_lyas_fold"/>
</dbReference>
<evidence type="ECO:0000313" key="3">
    <source>
        <dbReference type="Proteomes" id="UP000600363"/>
    </source>
</evidence>
<dbReference type="Pfam" id="PF05048">
    <property type="entry name" value="NosD"/>
    <property type="match status" value="1"/>
</dbReference>
<dbReference type="Proteomes" id="UP000600363">
    <property type="component" value="Unassembled WGS sequence"/>
</dbReference>
<reference evidence="2" key="1">
    <citation type="journal article" date="2020" name="bioRxiv">
        <title>A rank-normalized archaeal taxonomy based on genome phylogeny resolves widespread incomplete and uneven classifications.</title>
        <authorList>
            <person name="Rinke C."/>
            <person name="Chuvochina M."/>
            <person name="Mussig A.J."/>
            <person name="Chaumeil P.-A."/>
            <person name="Waite D.W."/>
            <person name="Whitman W.B."/>
            <person name="Parks D.H."/>
            <person name="Hugenholtz P."/>
        </authorList>
    </citation>
    <scope>NUCLEOTIDE SEQUENCE</scope>
    <source>
        <strain evidence="2">UBA12518</strain>
    </source>
</reference>
<dbReference type="InterPro" id="IPR022441">
    <property type="entry name" value="Para_beta_helix_rpt-2"/>
</dbReference>
<dbReference type="EMBL" id="DUIH01000010">
    <property type="protein sequence ID" value="HIH69485.1"/>
    <property type="molecule type" value="Genomic_DNA"/>
</dbReference>
<dbReference type="NCBIfam" id="TIGR03804">
    <property type="entry name" value="para_beta_helix"/>
    <property type="match status" value="1"/>
</dbReference>
<dbReference type="SUPFAM" id="SSF51126">
    <property type="entry name" value="Pectin lyase-like"/>
    <property type="match status" value="1"/>
</dbReference>
<sequence length="105" mass="11722">MNNWNGISISSSGNNISSNNISSNQYGIYLYSSSNNHIYLNDLLDNTYSVSSSSTNTWHSPTPLTYTYNGSTYTSYLGNYYSDSLEQMPMGTALETDHMETTPTR</sequence>
<dbReference type="InterPro" id="IPR011050">
    <property type="entry name" value="Pectin_lyase_fold/virulence"/>
</dbReference>